<gene>
    <name evidence="4" type="ORF">CAG99_22765</name>
</gene>
<keyword evidence="2" id="KW-0472">Membrane</keyword>
<dbReference type="AlphaFoldDB" id="A0A1W7D2G5"/>
<dbReference type="OrthoDB" id="4135024at2"/>
<reference evidence="4 5" key="1">
    <citation type="submission" date="2017-05" db="EMBL/GenBank/DDBJ databases">
        <title>Complete genome sequence of Streptomyces sp. SCSIO 03032 revealed the diverse biosynthetic pathways for its bioactive secondary metabolites.</title>
        <authorList>
            <person name="Ma L."/>
            <person name="Zhu Y."/>
            <person name="Zhang W."/>
            <person name="Zhang G."/>
            <person name="Tian X."/>
            <person name="Zhang S."/>
            <person name="Zhang C."/>
        </authorList>
    </citation>
    <scope>NUCLEOTIDE SEQUENCE [LARGE SCALE GENOMIC DNA]</scope>
    <source>
        <strain evidence="4 5">SCSIO 03032</strain>
    </source>
</reference>
<feature type="transmembrane region" description="Helical" evidence="2">
    <location>
        <begin position="34"/>
        <end position="55"/>
    </location>
</feature>
<dbReference type="InterPro" id="IPR036249">
    <property type="entry name" value="Thioredoxin-like_sf"/>
</dbReference>
<sequence length="288" mass="30573">MSKRNSAEAKRAARERLRAERERQAKQERLRRRLVVGGSTVAILAVAGGIGVAVANMGGGDDNTDWGAVRSQVEDGGSGDFPTEAPAHASGEDGLTVRVGEEDAANTLTLYEDARCPACASFEQGIGGDIREDIENGTYAVEYVFGSFLDDRLGGSGSKNAINALGAALDVSPTAFLDFHDALFSEEFHPSESSDTFADDERLIEIAQSVPELEGNQEFEAAVTDSTFAVWTVRMSQKFDEAPDVSGTPTLKYNGEVVAVPESVADFDAMIEANSVQPDAGEDAEPDA</sequence>
<dbReference type="EMBL" id="CP021121">
    <property type="protein sequence ID" value="ARQ71273.1"/>
    <property type="molecule type" value="Genomic_DNA"/>
</dbReference>
<evidence type="ECO:0000313" key="5">
    <source>
        <dbReference type="Proteomes" id="UP000194218"/>
    </source>
</evidence>
<keyword evidence="2" id="KW-1133">Transmembrane helix</keyword>
<dbReference type="InterPro" id="IPR012336">
    <property type="entry name" value="Thioredoxin-like_fold"/>
</dbReference>
<dbReference type="SUPFAM" id="SSF52833">
    <property type="entry name" value="Thioredoxin-like"/>
    <property type="match status" value="1"/>
</dbReference>
<evidence type="ECO:0000313" key="4">
    <source>
        <dbReference type="EMBL" id="ARQ71273.1"/>
    </source>
</evidence>
<dbReference type="Pfam" id="PF13462">
    <property type="entry name" value="Thioredoxin_4"/>
    <property type="match status" value="1"/>
</dbReference>
<organism evidence="4 5">
    <name type="scientific">Streptomyces marincola</name>
    <dbReference type="NCBI Taxonomy" id="2878388"/>
    <lineage>
        <taxon>Bacteria</taxon>
        <taxon>Bacillati</taxon>
        <taxon>Actinomycetota</taxon>
        <taxon>Actinomycetes</taxon>
        <taxon>Kitasatosporales</taxon>
        <taxon>Streptomycetaceae</taxon>
        <taxon>Streptomyces</taxon>
    </lineage>
</organism>
<evidence type="ECO:0000259" key="3">
    <source>
        <dbReference type="Pfam" id="PF13462"/>
    </source>
</evidence>
<evidence type="ECO:0000256" key="2">
    <source>
        <dbReference type="SAM" id="Phobius"/>
    </source>
</evidence>
<keyword evidence="5" id="KW-1185">Reference proteome</keyword>
<evidence type="ECO:0000256" key="1">
    <source>
        <dbReference type="SAM" id="MobiDB-lite"/>
    </source>
</evidence>
<proteinExistence type="predicted"/>
<keyword evidence="2" id="KW-0812">Transmembrane</keyword>
<feature type="region of interest" description="Disordered" evidence="1">
    <location>
        <begin position="1"/>
        <end position="28"/>
    </location>
</feature>
<accession>A0A1W7D2G5</accession>
<feature type="region of interest" description="Disordered" evidence="1">
    <location>
        <begin position="65"/>
        <end position="91"/>
    </location>
</feature>
<dbReference type="Proteomes" id="UP000194218">
    <property type="component" value="Chromosome"/>
</dbReference>
<feature type="domain" description="Thioredoxin-like fold" evidence="3">
    <location>
        <begin position="96"/>
        <end position="272"/>
    </location>
</feature>
<protein>
    <submittedName>
        <fullName evidence="4">Disulfide bond formation protein DsbA</fullName>
    </submittedName>
</protein>
<name>A0A1W7D2G5_9ACTN</name>
<dbReference type="RefSeq" id="WP_086161115.1">
    <property type="nucleotide sequence ID" value="NZ_CP021121.1"/>
</dbReference>
<dbReference type="Gene3D" id="3.40.30.10">
    <property type="entry name" value="Glutaredoxin"/>
    <property type="match status" value="1"/>
</dbReference>
<dbReference type="KEGG" id="smao:CAG99_22765"/>